<evidence type="ECO:0000259" key="9">
    <source>
        <dbReference type="Pfam" id="PF00768"/>
    </source>
</evidence>
<keyword evidence="11" id="KW-1185">Reference proteome</keyword>
<evidence type="ECO:0000256" key="4">
    <source>
        <dbReference type="ARBA" id="ARBA00022960"/>
    </source>
</evidence>
<dbReference type="PANTHER" id="PTHR21581:SF6">
    <property type="entry name" value="TRAFFICKING PROTEIN PARTICLE COMPLEX SUBUNIT 12"/>
    <property type="match status" value="1"/>
</dbReference>
<keyword evidence="6" id="KW-0961">Cell wall biogenesis/degradation</keyword>
<keyword evidence="3 10" id="KW-0378">Hydrolase</keyword>
<dbReference type="RefSeq" id="WP_275635053.1">
    <property type="nucleotide sequence ID" value="NZ_JARGYD010000017.1"/>
</dbReference>
<dbReference type="InterPro" id="IPR012338">
    <property type="entry name" value="Beta-lactam/transpept-like"/>
</dbReference>
<dbReference type="Proteomes" id="UP001595632">
    <property type="component" value="Unassembled WGS sequence"/>
</dbReference>
<proteinExistence type="inferred from homology"/>
<dbReference type="SUPFAM" id="SSF56601">
    <property type="entry name" value="beta-lactamase/transpeptidase-like"/>
    <property type="match status" value="1"/>
</dbReference>
<comment type="caution">
    <text evidence="10">The sequence shown here is derived from an EMBL/GenBank/DDBJ whole genome shotgun (WGS) entry which is preliminary data.</text>
</comment>
<feature type="chain" id="PRO_5046870364" evidence="8">
    <location>
        <begin position="22"/>
        <end position="480"/>
    </location>
</feature>
<dbReference type="EMBL" id="JBHRTB010000010">
    <property type="protein sequence ID" value="MFC3142464.1"/>
    <property type="molecule type" value="Genomic_DNA"/>
</dbReference>
<gene>
    <name evidence="10" type="ORF">ACFOGP_07080</name>
</gene>
<evidence type="ECO:0000256" key="5">
    <source>
        <dbReference type="ARBA" id="ARBA00022984"/>
    </source>
</evidence>
<evidence type="ECO:0000256" key="1">
    <source>
        <dbReference type="ARBA" id="ARBA00007164"/>
    </source>
</evidence>
<keyword evidence="4" id="KW-0133">Cell shape</keyword>
<protein>
    <submittedName>
        <fullName evidence="10">Serine hydrolase</fullName>
    </submittedName>
</protein>
<evidence type="ECO:0000256" key="7">
    <source>
        <dbReference type="RuleBase" id="RU004016"/>
    </source>
</evidence>
<dbReference type="PRINTS" id="PR00725">
    <property type="entry name" value="DADACBPTASE1"/>
</dbReference>
<evidence type="ECO:0000256" key="8">
    <source>
        <dbReference type="SAM" id="SignalP"/>
    </source>
</evidence>
<comment type="similarity">
    <text evidence="1 7">Belongs to the peptidase S11 family.</text>
</comment>
<name>A0ABV7GQF8_9RHOB</name>
<sequence>MARVGLLFAIVAIYAPLAAVAAPYAAYVMDARTGEVLHSDNSETRLHPASLTKMMTLYIVFQAVEHGEITMDTEVTISKFAASEPPSKLGLRPGQRIKLRYLVRAAAIKSANDAATALGEAISGSEAAFAERMNRTAKAIGMRDTTFRNAHGLTDNAHLSTARDMALLGRHLFYDYPEYYNLFSRITTDAGLREVANTNRRFLNAYKGADGIKTGYTRAAGFNLVASAERGGVRIIAAVFGGRSTPWRNEEMARLLDLGFAKAPTRVAVRRPGKPAYTPGADLGRIRYAKRDPDRSPLPRLRPGPGTEALPEELLVAMAETIEETVVAIEATAPAASTLPEGARTPPPTKPGAVTAAVPVGEPAPLPVPRPVSLTAELEAVDPAPVVEAEPVVVERLSTSGDRHFGINVGLYTSRYQAERVLLQTALTELGTLDEALRKVKQSNKGFEANFVGLTAEAAEMACERLKARNIACTTMGPAS</sequence>
<reference evidence="11" key="1">
    <citation type="journal article" date="2019" name="Int. J. Syst. Evol. Microbiol.">
        <title>The Global Catalogue of Microorganisms (GCM) 10K type strain sequencing project: providing services to taxonomists for standard genome sequencing and annotation.</title>
        <authorList>
            <consortium name="The Broad Institute Genomics Platform"/>
            <consortium name="The Broad Institute Genome Sequencing Center for Infectious Disease"/>
            <person name="Wu L."/>
            <person name="Ma J."/>
        </authorList>
    </citation>
    <scope>NUCLEOTIDE SEQUENCE [LARGE SCALE GENOMIC DNA]</scope>
    <source>
        <strain evidence="11">KCTC 52366</strain>
    </source>
</reference>
<accession>A0ABV7GQF8</accession>
<dbReference type="Pfam" id="PF00768">
    <property type="entry name" value="Peptidase_S11"/>
    <property type="match status" value="1"/>
</dbReference>
<organism evidence="10 11">
    <name type="scientific">Psychromarinibacter halotolerans</name>
    <dbReference type="NCBI Taxonomy" id="1775175"/>
    <lineage>
        <taxon>Bacteria</taxon>
        <taxon>Pseudomonadati</taxon>
        <taxon>Pseudomonadota</taxon>
        <taxon>Alphaproteobacteria</taxon>
        <taxon>Rhodobacterales</taxon>
        <taxon>Paracoccaceae</taxon>
        <taxon>Psychromarinibacter</taxon>
    </lineage>
</organism>
<evidence type="ECO:0000313" key="10">
    <source>
        <dbReference type="EMBL" id="MFC3142464.1"/>
    </source>
</evidence>
<keyword evidence="5" id="KW-0573">Peptidoglycan synthesis</keyword>
<evidence type="ECO:0000256" key="6">
    <source>
        <dbReference type="ARBA" id="ARBA00023316"/>
    </source>
</evidence>
<evidence type="ECO:0000256" key="3">
    <source>
        <dbReference type="ARBA" id="ARBA00022801"/>
    </source>
</evidence>
<dbReference type="PANTHER" id="PTHR21581">
    <property type="entry name" value="D-ALANYL-D-ALANINE CARBOXYPEPTIDASE"/>
    <property type="match status" value="1"/>
</dbReference>
<feature type="domain" description="Peptidase S11 D-alanyl-D-alanine carboxypeptidase A N-terminal" evidence="9">
    <location>
        <begin position="25"/>
        <end position="243"/>
    </location>
</feature>
<dbReference type="Gene3D" id="3.40.710.10">
    <property type="entry name" value="DD-peptidase/beta-lactamase superfamily"/>
    <property type="match status" value="1"/>
</dbReference>
<dbReference type="InterPro" id="IPR018044">
    <property type="entry name" value="Peptidase_S11"/>
</dbReference>
<dbReference type="InterPro" id="IPR001967">
    <property type="entry name" value="Peptidase_S11_N"/>
</dbReference>
<keyword evidence="2 8" id="KW-0732">Signal</keyword>
<evidence type="ECO:0000256" key="2">
    <source>
        <dbReference type="ARBA" id="ARBA00022729"/>
    </source>
</evidence>
<feature type="signal peptide" evidence="8">
    <location>
        <begin position="1"/>
        <end position="21"/>
    </location>
</feature>
<dbReference type="GO" id="GO:0016787">
    <property type="term" value="F:hydrolase activity"/>
    <property type="evidence" value="ECO:0007669"/>
    <property type="project" value="UniProtKB-KW"/>
</dbReference>
<evidence type="ECO:0000313" key="11">
    <source>
        <dbReference type="Proteomes" id="UP001595632"/>
    </source>
</evidence>